<evidence type="ECO:0000259" key="1">
    <source>
        <dbReference type="Pfam" id="PF14832"/>
    </source>
</evidence>
<accession>A0AAD7F780</accession>
<proteinExistence type="predicted"/>
<keyword evidence="3" id="KW-1185">Reference proteome</keyword>
<dbReference type="Pfam" id="PF14832">
    <property type="entry name" value="Tautomerase_3"/>
    <property type="match status" value="1"/>
</dbReference>
<dbReference type="InterPro" id="IPR028116">
    <property type="entry name" value="Cis-CaaD-like"/>
</dbReference>
<comment type="caution">
    <text evidence="2">The sequence shown here is derived from an EMBL/GenBank/DDBJ whole genome shotgun (WGS) entry which is preliminary data.</text>
</comment>
<sequence>MPLHRFFIPKGLYTASDKAAIARAVTEVYKILPKFYVVVLFIELDADPENSNFFVGGEPNARFVRIAVEHYARNFGDDDQRKRMFMDRYEAALEPFTKGRGIDWEVQVSDADRVLWNENGVAPPVPGSEGEKIWKQENRAVSAEEMEALKAQGRL</sequence>
<organism evidence="2 3">
    <name type="scientific">Roridomyces roridus</name>
    <dbReference type="NCBI Taxonomy" id="1738132"/>
    <lineage>
        <taxon>Eukaryota</taxon>
        <taxon>Fungi</taxon>
        <taxon>Dikarya</taxon>
        <taxon>Basidiomycota</taxon>
        <taxon>Agaricomycotina</taxon>
        <taxon>Agaricomycetes</taxon>
        <taxon>Agaricomycetidae</taxon>
        <taxon>Agaricales</taxon>
        <taxon>Marasmiineae</taxon>
        <taxon>Mycenaceae</taxon>
        <taxon>Roridomyces</taxon>
    </lineage>
</organism>
<evidence type="ECO:0000313" key="3">
    <source>
        <dbReference type="Proteomes" id="UP001221142"/>
    </source>
</evidence>
<dbReference type="EMBL" id="JARKIF010000055">
    <property type="protein sequence ID" value="KAJ7606646.1"/>
    <property type="molecule type" value="Genomic_DNA"/>
</dbReference>
<dbReference type="InterPro" id="IPR014347">
    <property type="entry name" value="Tautomerase/MIF_sf"/>
</dbReference>
<name>A0AAD7F780_9AGAR</name>
<gene>
    <name evidence="2" type="ORF">FB45DRAFT_807542</name>
</gene>
<reference evidence="2" key="1">
    <citation type="submission" date="2023-03" db="EMBL/GenBank/DDBJ databases">
        <title>Massive genome expansion in bonnet fungi (Mycena s.s.) driven by repeated elements and novel gene families across ecological guilds.</title>
        <authorList>
            <consortium name="Lawrence Berkeley National Laboratory"/>
            <person name="Harder C.B."/>
            <person name="Miyauchi S."/>
            <person name="Viragh M."/>
            <person name="Kuo A."/>
            <person name="Thoen E."/>
            <person name="Andreopoulos B."/>
            <person name="Lu D."/>
            <person name="Skrede I."/>
            <person name="Drula E."/>
            <person name="Henrissat B."/>
            <person name="Morin E."/>
            <person name="Kohler A."/>
            <person name="Barry K."/>
            <person name="LaButti K."/>
            <person name="Morin E."/>
            <person name="Salamov A."/>
            <person name="Lipzen A."/>
            <person name="Mereny Z."/>
            <person name="Hegedus B."/>
            <person name="Baldrian P."/>
            <person name="Stursova M."/>
            <person name="Weitz H."/>
            <person name="Taylor A."/>
            <person name="Grigoriev I.V."/>
            <person name="Nagy L.G."/>
            <person name="Martin F."/>
            <person name="Kauserud H."/>
        </authorList>
    </citation>
    <scope>NUCLEOTIDE SEQUENCE</scope>
    <source>
        <strain evidence="2">9284</strain>
    </source>
</reference>
<protein>
    <submittedName>
        <fullName evidence="2">Oxalocrotonate tautomerase</fullName>
    </submittedName>
</protein>
<evidence type="ECO:0000313" key="2">
    <source>
        <dbReference type="EMBL" id="KAJ7606646.1"/>
    </source>
</evidence>
<dbReference type="AlphaFoldDB" id="A0AAD7F780"/>
<dbReference type="Proteomes" id="UP001221142">
    <property type="component" value="Unassembled WGS sequence"/>
</dbReference>
<feature type="domain" description="Tautomerase cis-CaaD-like" evidence="1">
    <location>
        <begin position="1"/>
        <end position="139"/>
    </location>
</feature>
<dbReference type="Gene3D" id="3.30.429.10">
    <property type="entry name" value="Macrophage Migration Inhibitory Factor"/>
    <property type="match status" value="1"/>
</dbReference>